<evidence type="ECO:0000256" key="1">
    <source>
        <dbReference type="SAM" id="MobiDB-lite"/>
    </source>
</evidence>
<protein>
    <recommendedName>
        <fullName evidence="5">Lipoprotein</fullName>
    </recommendedName>
</protein>
<dbReference type="EMBL" id="SMFL01000005">
    <property type="protein sequence ID" value="TDE14497.1"/>
    <property type="molecule type" value="Genomic_DNA"/>
</dbReference>
<organism evidence="3 4">
    <name type="scientific">Dyadobacter psychrotolerans</name>
    <dbReference type="NCBI Taxonomy" id="2541721"/>
    <lineage>
        <taxon>Bacteria</taxon>
        <taxon>Pseudomonadati</taxon>
        <taxon>Bacteroidota</taxon>
        <taxon>Cytophagia</taxon>
        <taxon>Cytophagales</taxon>
        <taxon>Spirosomataceae</taxon>
        <taxon>Dyadobacter</taxon>
    </lineage>
</organism>
<proteinExistence type="predicted"/>
<feature type="compositionally biased region" description="Basic and acidic residues" evidence="1">
    <location>
        <begin position="74"/>
        <end position="95"/>
    </location>
</feature>
<feature type="chain" id="PRO_5020586974" description="Lipoprotein" evidence="2">
    <location>
        <begin position="20"/>
        <end position="95"/>
    </location>
</feature>
<sequence length="95" mass="10033">MKFINILSLAALLAFASCGKENNQSSDSGSDSQTTPNDSSGAESRAASGVAEDNQKKVAGYPSNQSNLNSDSTSRLHDVDTTSAKMKKDQPNKHQ</sequence>
<gene>
    <name evidence="3" type="ORF">E0F88_14960</name>
</gene>
<evidence type="ECO:0000256" key="2">
    <source>
        <dbReference type="SAM" id="SignalP"/>
    </source>
</evidence>
<accession>A0A4R5DM10</accession>
<feature type="compositionally biased region" description="Polar residues" evidence="1">
    <location>
        <begin position="62"/>
        <end position="73"/>
    </location>
</feature>
<name>A0A4R5DM10_9BACT</name>
<evidence type="ECO:0000313" key="4">
    <source>
        <dbReference type="Proteomes" id="UP000294850"/>
    </source>
</evidence>
<keyword evidence="2" id="KW-0732">Signal</keyword>
<feature type="compositionally biased region" description="Low complexity" evidence="1">
    <location>
        <begin position="19"/>
        <end position="35"/>
    </location>
</feature>
<keyword evidence="4" id="KW-1185">Reference proteome</keyword>
<comment type="caution">
    <text evidence="3">The sequence shown here is derived from an EMBL/GenBank/DDBJ whole genome shotgun (WGS) entry which is preliminary data.</text>
</comment>
<dbReference type="RefSeq" id="WP_131959081.1">
    <property type="nucleotide sequence ID" value="NZ_SMFL01000005.1"/>
</dbReference>
<feature type="signal peptide" evidence="2">
    <location>
        <begin position="1"/>
        <end position="19"/>
    </location>
</feature>
<evidence type="ECO:0008006" key="5">
    <source>
        <dbReference type="Google" id="ProtNLM"/>
    </source>
</evidence>
<dbReference type="Proteomes" id="UP000294850">
    <property type="component" value="Unassembled WGS sequence"/>
</dbReference>
<feature type="region of interest" description="Disordered" evidence="1">
    <location>
        <begin position="19"/>
        <end position="95"/>
    </location>
</feature>
<reference evidence="3 4" key="1">
    <citation type="submission" date="2019-03" db="EMBL/GenBank/DDBJ databases">
        <title>Dyadobacter AR-3-6 sp. nov., isolated from arctic soil.</title>
        <authorList>
            <person name="Chaudhary D.K."/>
        </authorList>
    </citation>
    <scope>NUCLEOTIDE SEQUENCE [LARGE SCALE GENOMIC DNA]</scope>
    <source>
        <strain evidence="3 4">AR-3-6</strain>
    </source>
</reference>
<evidence type="ECO:0000313" key="3">
    <source>
        <dbReference type="EMBL" id="TDE14497.1"/>
    </source>
</evidence>
<dbReference type="AlphaFoldDB" id="A0A4R5DM10"/>
<dbReference type="OrthoDB" id="963960at2"/>
<dbReference type="PROSITE" id="PS51257">
    <property type="entry name" value="PROKAR_LIPOPROTEIN"/>
    <property type="match status" value="1"/>
</dbReference>